<dbReference type="Proteomes" id="UP001250932">
    <property type="component" value="Unassembled WGS sequence"/>
</dbReference>
<organism evidence="1 2">
    <name type="scientific">Candidatus Nitronereus thalassa</name>
    <dbReference type="NCBI Taxonomy" id="3020898"/>
    <lineage>
        <taxon>Bacteria</taxon>
        <taxon>Pseudomonadati</taxon>
        <taxon>Nitrospirota</taxon>
        <taxon>Nitrospiria</taxon>
        <taxon>Nitrospirales</taxon>
        <taxon>Nitrospiraceae</taxon>
        <taxon>Candidatus Nitronereus</taxon>
    </lineage>
</organism>
<dbReference type="InterPro" id="IPR008972">
    <property type="entry name" value="Cupredoxin"/>
</dbReference>
<dbReference type="PANTHER" id="PTHR36507">
    <property type="entry name" value="BLL1555 PROTEIN"/>
    <property type="match status" value="1"/>
</dbReference>
<sequence>MRIVSTIVVLCGMVLIPIHLGAVESEVYYIAMEGSAPYYSPFIATIPSGVMVQWINQTATAHTVTHIGCLRENPCAFDSGSVAPGNSFALPSLEAGTYHYYCRLHPIMRGVVNVVEPRVKREGPSVSG</sequence>
<accession>A0ABU3KBR5</accession>
<proteinExistence type="predicted"/>
<evidence type="ECO:0008006" key="3">
    <source>
        <dbReference type="Google" id="ProtNLM"/>
    </source>
</evidence>
<comment type="caution">
    <text evidence="1">The sequence shown here is derived from an EMBL/GenBank/DDBJ whole genome shotgun (WGS) entry which is preliminary data.</text>
</comment>
<dbReference type="SUPFAM" id="SSF49503">
    <property type="entry name" value="Cupredoxins"/>
    <property type="match status" value="1"/>
</dbReference>
<dbReference type="Gene3D" id="2.60.40.420">
    <property type="entry name" value="Cupredoxins - blue copper proteins"/>
    <property type="match status" value="1"/>
</dbReference>
<gene>
    <name evidence="1" type="ORF">PPG34_15070</name>
</gene>
<dbReference type="InterPro" id="IPR052721">
    <property type="entry name" value="ET_Amicyanin"/>
</dbReference>
<keyword evidence="2" id="KW-1185">Reference proteome</keyword>
<dbReference type="PANTHER" id="PTHR36507:SF1">
    <property type="entry name" value="BLL1555 PROTEIN"/>
    <property type="match status" value="1"/>
</dbReference>
<dbReference type="RefSeq" id="WP_313834239.1">
    <property type="nucleotide sequence ID" value="NZ_JAQOUE010000001.1"/>
</dbReference>
<protein>
    <recommendedName>
        <fullName evidence="3">EfeO-type cupredoxin-like domain-containing protein</fullName>
    </recommendedName>
</protein>
<reference evidence="1 2" key="1">
    <citation type="journal article" date="2023" name="ISME J.">
        <title>Cultivation and genomic characterization of novel and ubiquitous marine nitrite-oxidizing bacteria from the Nitrospirales.</title>
        <authorList>
            <person name="Mueller A.J."/>
            <person name="Daebeler A."/>
            <person name="Herbold C.W."/>
            <person name="Kirkegaard R.H."/>
            <person name="Daims H."/>
        </authorList>
    </citation>
    <scope>NUCLEOTIDE SEQUENCE [LARGE SCALE GENOMIC DNA]</scope>
    <source>
        <strain evidence="1 2">EB</strain>
    </source>
</reference>
<dbReference type="EMBL" id="JAQOUE010000001">
    <property type="protein sequence ID" value="MDT7043674.1"/>
    <property type="molecule type" value="Genomic_DNA"/>
</dbReference>
<evidence type="ECO:0000313" key="1">
    <source>
        <dbReference type="EMBL" id="MDT7043674.1"/>
    </source>
</evidence>
<name>A0ABU3KBR5_9BACT</name>
<evidence type="ECO:0000313" key="2">
    <source>
        <dbReference type="Proteomes" id="UP001250932"/>
    </source>
</evidence>